<evidence type="ECO:0000313" key="2">
    <source>
        <dbReference type="EMBL" id="OAD67042.1"/>
    </source>
</evidence>
<gene>
    <name evidence="2" type="ORF">PHYBLDRAFT_151987</name>
</gene>
<name>A0A162T9K7_PHYB8</name>
<organism evidence="2 3">
    <name type="scientific">Phycomyces blakesleeanus (strain ATCC 8743b / DSM 1359 / FGSC 10004 / NBRC 33097 / NRRL 1555)</name>
    <dbReference type="NCBI Taxonomy" id="763407"/>
    <lineage>
        <taxon>Eukaryota</taxon>
        <taxon>Fungi</taxon>
        <taxon>Fungi incertae sedis</taxon>
        <taxon>Mucoromycota</taxon>
        <taxon>Mucoromycotina</taxon>
        <taxon>Mucoromycetes</taxon>
        <taxon>Mucorales</taxon>
        <taxon>Phycomycetaceae</taxon>
        <taxon>Phycomyces</taxon>
    </lineage>
</organism>
<evidence type="ECO:0000256" key="1">
    <source>
        <dbReference type="SAM" id="MobiDB-lite"/>
    </source>
</evidence>
<proteinExistence type="predicted"/>
<protein>
    <submittedName>
        <fullName evidence="2">Uncharacterized protein</fullName>
    </submittedName>
</protein>
<dbReference type="RefSeq" id="XP_018285082.1">
    <property type="nucleotide sequence ID" value="XM_018432800.1"/>
</dbReference>
<dbReference type="GeneID" id="28993706"/>
<feature type="region of interest" description="Disordered" evidence="1">
    <location>
        <begin position="1"/>
        <end position="32"/>
    </location>
</feature>
<dbReference type="EMBL" id="KV441026">
    <property type="protein sequence ID" value="OAD67042.1"/>
    <property type="molecule type" value="Genomic_DNA"/>
</dbReference>
<sequence>MSIVQETEYQDIQTNNSPKNLLTPSESVEEKSDVDNEYYNNILNYDKCEESDDGSRVDNSDFDVEENTETNADISLFNHILNNISAFANNNESSINEENEFQSEVFNSTAWNRFIPNIHSFKDIQMMILLALVNDNNDMISYRILDVTFSDSTKVTAFLNLPSEHIKLLAADPIKSKSIFFYLIARQNNLFVFNKEKNREQIHTYCCGS</sequence>
<dbReference type="AlphaFoldDB" id="A0A162T9K7"/>
<dbReference type="Proteomes" id="UP000077315">
    <property type="component" value="Unassembled WGS sequence"/>
</dbReference>
<dbReference type="InParanoid" id="A0A162T9K7"/>
<dbReference type="VEuPathDB" id="FungiDB:PHYBLDRAFT_151987"/>
<evidence type="ECO:0000313" key="3">
    <source>
        <dbReference type="Proteomes" id="UP000077315"/>
    </source>
</evidence>
<feature type="compositionally biased region" description="Polar residues" evidence="1">
    <location>
        <begin position="1"/>
        <end position="26"/>
    </location>
</feature>
<keyword evidence="3" id="KW-1185">Reference proteome</keyword>
<reference evidence="3" key="1">
    <citation type="submission" date="2015-06" db="EMBL/GenBank/DDBJ databases">
        <title>Expansion of signal transduction pathways in fungi by whole-genome duplication.</title>
        <authorList>
            <consortium name="DOE Joint Genome Institute"/>
            <person name="Corrochano L.M."/>
            <person name="Kuo A."/>
            <person name="Marcet-Houben M."/>
            <person name="Polaino S."/>
            <person name="Salamov A."/>
            <person name="Villalobos J.M."/>
            <person name="Alvarez M.I."/>
            <person name="Avalos J."/>
            <person name="Benito E.P."/>
            <person name="Benoit I."/>
            <person name="Burger G."/>
            <person name="Camino L.P."/>
            <person name="Canovas D."/>
            <person name="Cerda-Olmedo E."/>
            <person name="Cheng J.-F."/>
            <person name="Dominguez A."/>
            <person name="Elias M."/>
            <person name="Eslava A.P."/>
            <person name="Glaser F."/>
            <person name="Grimwood J."/>
            <person name="Gutierrez G."/>
            <person name="Heitman J."/>
            <person name="Henrissat B."/>
            <person name="Iturriaga E.A."/>
            <person name="Lang B.F."/>
            <person name="Lavin J.L."/>
            <person name="Lee S."/>
            <person name="Li W."/>
            <person name="Lindquist E."/>
            <person name="Lopez-Garcia S."/>
            <person name="Luque E.M."/>
            <person name="Marcos A.T."/>
            <person name="Martin J."/>
            <person name="McCluskey K."/>
            <person name="Medina H.R."/>
            <person name="Miralles-Duran A."/>
            <person name="Miyazaki A."/>
            <person name="Munoz-Torres E."/>
            <person name="Oguiza J.A."/>
            <person name="Ohm R."/>
            <person name="Olmedo M."/>
            <person name="Orejas M."/>
            <person name="Ortiz-Castellanos L."/>
            <person name="Pisabarro A.G."/>
            <person name="Rodriguez-Romero J."/>
            <person name="Ruiz-Herrera J."/>
            <person name="Ruiz-Vazquez R."/>
            <person name="Sanz C."/>
            <person name="Schackwitz W."/>
            <person name="Schmutz J."/>
            <person name="Shahriari M."/>
            <person name="Shelest E."/>
            <person name="Silva-Franco F."/>
            <person name="Soanes D."/>
            <person name="Syed K."/>
            <person name="Tagua V.G."/>
            <person name="Talbot N.J."/>
            <person name="Thon M."/>
            <person name="De vries R.P."/>
            <person name="Wiebenga A."/>
            <person name="Yadav J.S."/>
            <person name="Braun E.L."/>
            <person name="Baker S."/>
            <person name="Garre V."/>
            <person name="Horwitz B."/>
            <person name="Torres-Martinez S."/>
            <person name="Idnurm A."/>
            <person name="Herrera-Estrella A."/>
            <person name="Gabaldon T."/>
            <person name="Grigoriev I.V."/>
        </authorList>
    </citation>
    <scope>NUCLEOTIDE SEQUENCE [LARGE SCALE GENOMIC DNA]</scope>
    <source>
        <strain evidence="3">NRRL 1555(-)</strain>
    </source>
</reference>
<accession>A0A162T9K7</accession>